<sequence length="262" mass="30852">MTQEPNWKKDYDRLVREHLNDQNQAKSLQRQIRHFRSKRVRLQNEIEAESKSMDVWVKMMENLHRGVERFQHNHLLTPKKRKQLRRIMRKLPLSSLDEQVRLMEVSEQLVPKPCKETPKPPKGNERPFIKYSVPHQKKNCDPNNLSPVDKRLARIYANLKALLKIHEQTSSVIADIRSLMATIDYLERGNCTKIKITPAEGSRPSIKATIELDRLRRTKNGNHYTRESMDVRPPYILDHVPQLKPNIFDALGRKAKKSKPKH</sequence>
<protein>
    <submittedName>
        <fullName evidence="3">Uncharacterized protein LOC117143120</fullName>
    </submittedName>
</protein>
<reference evidence="3" key="1">
    <citation type="submission" date="2025-08" db="UniProtKB">
        <authorList>
            <consortium name="RefSeq"/>
        </authorList>
    </citation>
    <scope>IDENTIFICATION</scope>
    <source>
        <strain evidence="3">Mau12</strain>
        <tissue evidence="3">Whole Body</tissue>
    </source>
</reference>
<proteinExistence type="predicted"/>
<keyword evidence="2" id="KW-1185">Reference proteome</keyword>
<dbReference type="AlphaFoldDB" id="A0A6P8K3V3"/>
<evidence type="ECO:0000313" key="2">
    <source>
        <dbReference type="Proteomes" id="UP000515162"/>
    </source>
</evidence>
<evidence type="ECO:0000313" key="3">
    <source>
        <dbReference type="RefSeq" id="XP_033163498.1"/>
    </source>
</evidence>
<dbReference type="GeneID" id="117143120"/>
<gene>
    <name evidence="3" type="primary">LOC117143120</name>
</gene>
<keyword evidence="1" id="KW-0175">Coiled coil</keyword>
<name>A0A6P8K3V3_DROMA</name>
<dbReference type="Proteomes" id="UP000515162">
    <property type="component" value="Chromosome 3R"/>
</dbReference>
<feature type="coiled-coil region" evidence="1">
    <location>
        <begin position="11"/>
        <end position="45"/>
    </location>
</feature>
<accession>A0A6P8K3V3</accession>
<organism evidence="2 3">
    <name type="scientific">Drosophila mauritiana</name>
    <name type="common">Fruit fly</name>
    <dbReference type="NCBI Taxonomy" id="7226"/>
    <lineage>
        <taxon>Eukaryota</taxon>
        <taxon>Metazoa</taxon>
        <taxon>Ecdysozoa</taxon>
        <taxon>Arthropoda</taxon>
        <taxon>Hexapoda</taxon>
        <taxon>Insecta</taxon>
        <taxon>Pterygota</taxon>
        <taxon>Neoptera</taxon>
        <taxon>Endopterygota</taxon>
        <taxon>Diptera</taxon>
        <taxon>Brachycera</taxon>
        <taxon>Muscomorpha</taxon>
        <taxon>Ephydroidea</taxon>
        <taxon>Drosophilidae</taxon>
        <taxon>Drosophila</taxon>
        <taxon>Sophophora</taxon>
    </lineage>
</organism>
<dbReference type="RefSeq" id="XP_033163498.1">
    <property type="nucleotide sequence ID" value="XM_033307607.1"/>
</dbReference>
<evidence type="ECO:0000256" key="1">
    <source>
        <dbReference type="SAM" id="Coils"/>
    </source>
</evidence>